<evidence type="ECO:0000313" key="3">
    <source>
        <dbReference type="Proteomes" id="UP000188268"/>
    </source>
</evidence>
<evidence type="ECO:0000313" key="2">
    <source>
        <dbReference type="EMBL" id="OMO53316.1"/>
    </source>
</evidence>
<proteinExistence type="predicted"/>
<feature type="region of interest" description="Disordered" evidence="1">
    <location>
        <begin position="1"/>
        <end position="20"/>
    </location>
</feature>
<organism evidence="2 3">
    <name type="scientific">Corchorus capsularis</name>
    <name type="common">Jute</name>
    <dbReference type="NCBI Taxonomy" id="210143"/>
    <lineage>
        <taxon>Eukaryota</taxon>
        <taxon>Viridiplantae</taxon>
        <taxon>Streptophyta</taxon>
        <taxon>Embryophyta</taxon>
        <taxon>Tracheophyta</taxon>
        <taxon>Spermatophyta</taxon>
        <taxon>Magnoliopsida</taxon>
        <taxon>eudicotyledons</taxon>
        <taxon>Gunneridae</taxon>
        <taxon>Pentapetalae</taxon>
        <taxon>rosids</taxon>
        <taxon>malvids</taxon>
        <taxon>Malvales</taxon>
        <taxon>Malvaceae</taxon>
        <taxon>Grewioideae</taxon>
        <taxon>Apeibeae</taxon>
        <taxon>Corchorus</taxon>
    </lineage>
</organism>
<dbReference type="Gramene" id="OMO53316">
    <property type="protein sequence ID" value="OMO53316"/>
    <property type="gene ID" value="CCACVL1_28730"/>
</dbReference>
<protein>
    <submittedName>
        <fullName evidence="2">Uncharacterized protein</fullName>
    </submittedName>
</protein>
<gene>
    <name evidence="2" type="ORF">CCACVL1_28730</name>
</gene>
<accession>A0A1R3G5I4</accession>
<dbReference type="AlphaFoldDB" id="A0A1R3G5I4"/>
<evidence type="ECO:0000256" key="1">
    <source>
        <dbReference type="SAM" id="MobiDB-lite"/>
    </source>
</evidence>
<dbReference type="Proteomes" id="UP000188268">
    <property type="component" value="Unassembled WGS sequence"/>
</dbReference>
<comment type="caution">
    <text evidence="2">The sequence shown here is derived from an EMBL/GenBank/DDBJ whole genome shotgun (WGS) entry which is preliminary data.</text>
</comment>
<name>A0A1R3G5I4_COCAP</name>
<keyword evidence="3" id="KW-1185">Reference proteome</keyword>
<sequence>MAVSRRRKGQGGGDLGFRKN</sequence>
<feature type="compositionally biased region" description="Gly residues" evidence="1">
    <location>
        <begin position="10"/>
        <end position="20"/>
    </location>
</feature>
<dbReference type="EMBL" id="AWWV01015210">
    <property type="protein sequence ID" value="OMO53316.1"/>
    <property type="molecule type" value="Genomic_DNA"/>
</dbReference>
<reference evidence="2 3" key="1">
    <citation type="submission" date="2013-09" db="EMBL/GenBank/DDBJ databases">
        <title>Corchorus capsularis genome sequencing.</title>
        <authorList>
            <person name="Alam M."/>
            <person name="Haque M.S."/>
            <person name="Islam M.S."/>
            <person name="Emdad E.M."/>
            <person name="Islam M.M."/>
            <person name="Ahmed B."/>
            <person name="Halim A."/>
            <person name="Hossen Q.M.M."/>
            <person name="Hossain M.Z."/>
            <person name="Ahmed R."/>
            <person name="Khan M.M."/>
            <person name="Islam R."/>
            <person name="Rashid M.M."/>
            <person name="Khan S.A."/>
            <person name="Rahman M.S."/>
            <person name="Alam M."/>
        </authorList>
    </citation>
    <scope>NUCLEOTIDE SEQUENCE [LARGE SCALE GENOMIC DNA]</scope>
    <source>
        <strain evidence="3">cv. CVL-1</strain>
        <tissue evidence="2">Whole seedling</tissue>
    </source>
</reference>